<dbReference type="GO" id="GO:0005783">
    <property type="term" value="C:endoplasmic reticulum"/>
    <property type="evidence" value="ECO:0007669"/>
    <property type="project" value="TreeGrafter"/>
</dbReference>
<evidence type="ECO:0000313" key="2">
    <source>
        <dbReference type="EMBL" id="CAG7733108.1"/>
    </source>
</evidence>
<dbReference type="InterPro" id="IPR001623">
    <property type="entry name" value="DnaJ_domain"/>
</dbReference>
<reference evidence="2" key="1">
    <citation type="submission" date="2021-06" db="EMBL/GenBank/DDBJ databases">
        <authorList>
            <person name="Hodson N. C."/>
            <person name="Mongue J. A."/>
            <person name="Jaron S. K."/>
        </authorList>
    </citation>
    <scope>NUCLEOTIDE SEQUENCE</scope>
</reference>
<dbReference type="Proteomes" id="UP000708208">
    <property type="component" value="Unassembled WGS sequence"/>
</dbReference>
<dbReference type="PANTHER" id="PTHR44140:SF2">
    <property type="entry name" value="LD25575P"/>
    <property type="match status" value="1"/>
</dbReference>
<proteinExistence type="predicted"/>
<dbReference type="OrthoDB" id="10262359at2759"/>
<dbReference type="EMBL" id="CAJVCH010243131">
    <property type="protein sequence ID" value="CAG7733108.1"/>
    <property type="molecule type" value="Genomic_DNA"/>
</dbReference>
<evidence type="ECO:0000313" key="3">
    <source>
        <dbReference type="Proteomes" id="UP000708208"/>
    </source>
</evidence>
<keyword evidence="3" id="KW-1185">Reference proteome</keyword>
<comment type="caution">
    <text evidence="2">The sequence shown here is derived from an EMBL/GenBank/DDBJ whole genome shotgun (WGS) entry which is preliminary data.</text>
</comment>
<accession>A0A8J2KBC6</accession>
<dbReference type="PROSITE" id="PS50076">
    <property type="entry name" value="DNAJ_2"/>
    <property type="match status" value="1"/>
</dbReference>
<sequence length="501" mass="57920">MALEVCIECYKYKKAAWQFQLGKDLCTEGKLQEGLKLLGEVVGMNPKKTEFRGHRAYWLQKNCQFEEAKKEALTVLIQLNPSYLLAYQVYFSSCLLTGDVRGMENAIRRMKSCPGRITKSRCKIKENEEVLMTLKNVCVRLEELERAKNFFEILNICKEALKIAPYSHVFLVKKGIALFGLKRFPESVEAFKEIPKYATSFRVLDVMSKAEYLSLKFPRAMEFNRQAIDLLNESAPERKNLIKFREFMAAISEGIIQVLIAMRNKHWKIMQDRAENTKNLVINGSYKNEPLKLQIMTFEAVAFVQQTKFDEAFVIVSEVLSAWNTSYSALSVLVHINITVGKYQDALEDLGRMKGMKEGVDDQMVDRRILEARTKLQEMKHATEPPARFLNLYSMLKLPFSATDSEIRSQYRNMSRTYHPDKTRHLSASEQNDAKNQLLKIQTAYGILSDPIRKNNYDKGVAAMEIRKTTDSKNILVIRLEECRKKYPKVFALTQHHQNQP</sequence>
<name>A0A8J2KBC6_9HEXA</name>
<organism evidence="2 3">
    <name type="scientific">Allacma fusca</name>
    <dbReference type="NCBI Taxonomy" id="39272"/>
    <lineage>
        <taxon>Eukaryota</taxon>
        <taxon>Metazoa</taxon>
        <taxon>Ecdysozoa</taxon>
        <taxon>Arthropoda</taxon>
        <taxon>Hexapoda</taxon>
        <taxon>Collembola</taxon>
        <taxon>Symphypleona</taxon>
        <taxon>Sminthuridae</taxon>
        <taxon>Allacma</taxon>
    </lineage>
</organism>
<feature type="domain" description="J" evidence="1">
    <location>
        <begin position="391"/>
        <end position="461"/>
    </location>
</feature>
<protein>
    <recommendedName>
        <fullName evidence="1">J domain-containing protein</fullName>
    </recommendedName>
</protein>
<dbReference type="SMART" id="SM00271">
    <property type="entry name" value="DnaJ"/>
    <property type="match status" value="1"/>
</dbReference>
<dbReference type="GO" id="GO:0051087">
    <property type="term" value="F:protein-folding chaperone binding"/>
    <property type="evidence" value="ECO:0007669"/>
    <property type="project" value="TreeGrafter"/>
</dbReference>
<dbReference type="AlphaFoldDB" id="A0A8J2KBC6"/>
<dbReference type="Pfam" id="PF00226">
    <property type="entry name" value="DnaJ"/>
    <property type="match status" value="1"/>
</dbReference>
<gene>
    <name evidence="2" type="ORF">AFUS01_LOCUS21575</name>
</gene>
<dbReference type="GO" id="GO:0051787">
    <property type="term" value="F:misfolded protein binding"/>
    <property type="evidence" value="ECO:0007669"/>
    <property type="project" value="TreeGrafter"/>
</dbReference>
<dbReference type="GO" id="GO:0034975">
    <property type="term" value="P:protein folding in endoplasmic reticulum"/>
    <property type="evidence" value="ECO:0007669"/>
    <property type="project" value="TreeGrafter"/>
</dbReference>
<evidence type="ECO:0000259" key="1">
    <source>
        <dbReference type="PROSITE" id="PS50076"/>
    </source>
</evidence>
<dbReference type="CDD" id="cd06257">
    <property type="entry name" value="DnaJ"/>
    <property type="match status" value="1"/>
</dbReference>
<dbReference type="PANTHER" id="PTHR44140">
    <property type="entry name" value="LD25575P"/>
    <property type="match status" value="1"/>
</dbReference>
<dbReference type="InterPro" id="IPR051727">
    <property type="entry name" value="DnaJ_C3_Co-chaperones"/>
</dbReference>